<organism evidence="12 13">
    <name type="scientific">Cyclopterus lumpus</name>
    <name type="common">Lumpsucker</name>
    <dbReference type="NCBI Taxonomy" id="8103"/>
    <lineage>
        <taxon>Eukaryota</taxon>
        <taxon>Metazoa</taxon>
        <taxon>Chordata</taxon>
        <taxon>Craniata</taxon>
        <taxon>Vertebrata</taxon>
        <taxon>Euteleostomi</taxon>
        <taxon>Actinopterygii</taxon>
        <taxon>Neopterygii</taxon>
        <taxon>Teleostei</taxon>
        <taxon>Neoteleostei</taxon>
        <taxon>Acanthomorphata</taxon>
        <taxon>Eupercaria</taxon>
        <taxon>Perciformes</taxon>
        <taxon>Cottioidei</taxon>
        <taxon>Cottales</taxon>
        <taxon>Cyclopteridae</taxon>
        <taxon>Cyclopterus</taxon>
    </lineage>
</organism>
<dbReference type="InterPro" id="IPR013106">
    <property type="entry name" value="Ig_V-set"/>
</dbReference>
<dbReference type="GO" id="GO:0042102">
    <property type="term" value="P:positive regulation of T cell proliferation"/>
    <property type="evidence" value="ECO:0007669"/>
    <property type="project" value="TreeGrafter"/>
</dbReference>
<evidence type="ECO:0000256" key="1">
    <source>
        <dbReference type="ARBA" id="ARBA00004251"/>
    </source>
</evidence>
<keyword evidence="2" id="KW-1003">Cell membrane</keyword>
<name>A0A8C3GC49_CYCLU</name>
<keyword evidence="6" id="KW-0472">Membrane</keyword>
<evidence type="ECO:0000256" key="7">
    <source>
        <dbReference type="ARBA" id="ARBA00023157"/>
    </source>
</evidence>
<keyword evidence="9" id="KW-0325">Glycoprotein</keyword>
<evidence type="ECO:0000256" key="5">
    <source>
        <dbReference type="ARBA" id="ARBA00022989"/>
    </source>
</evidence>
<evidence type="ECO:0000256" key="10">
    <source>
        <dbReference type="ARBA" id="ARBA00023319"/>
    </source>
</evidence>
<dbReference type="SUPFAM" id="SSF48726">
    <property type="entry name" value="Immunoglobulin"/>
    <property type="match status" value="1"/>
</dbReference>
<dbReference type="InterPro" id="IPR007110">
    <property type="entry name" value="Ig-like_dom"/>
</dbReference>
<accession>A0A8C3GC49</accession>
<evidence type="ECO:0000313" key="12">
    <source>
        <dbReference type="Ensembl" id="ENSCLMP00005050111.1"/>
    </source>
</evidence>
<dbReference type="PANTHER" id="PTHR25466">
    <property type="entry name" value="T-LYMPHOCYTE ACTIVATION ANTIGEN"/>
    <property type="match status" value="1"/>
</dbReference>
<evidence type="ECO:0000256" key="4">
    <source>
        <dbReference type="ARBA" id="ARBA00022729"/>
    </source>
</evidence>
<evidence type="ECO:0000313" key="13">
    <source>
        <dbReference type="Proteomes" id="UP000694565"/>
    </source>
</evidence>
<keyword evidence="3" id="KW-0812">Transmembrane</keyword>
<protein>
    <recommendedName>
        <fullName evidence="11">Ig-like domain-containing protein</fullName>
    </recommendedName>
</protein>
<keyword evidence="13" id="KW-1185">Reference proteome</keyword>
<dbReference type="GO" id="GO:0071222">
    <property type="term" value="P:cellular response to lipopolysaccharide"/>
    <property type="evidence" value="ECO:0007669"/>
    <property type="project" value="TreeGrafter"/>
</dbReference>
<evidence type="ECO:0000256" key="2">
    <source>
        <dbReference type="ARBA" id="ARBA00022475"/>
    </source>
</evidence>
<feature type="domain" description="Ig-like" evidence="11">
    <location>
        <begin position="34"/>
        <end position="151"/>
    </location>
</feature>
<dbReference type="GO" id="GO:0007166">
    <property type="term" value="P:cell surface receptor signaling pathway"/>
    <property type="evidence" value="ECO:0007669"/>
    <property type="project" value="TreeGrafter"/>
</dbReference>
<dbReference type="GeneTree" id="ENSGT01000000215671"/>
<dbReference type="GO" id="GO:0009897">
    <property type="term" value="C:external side of plasma membrane"/>
    <property type="evidence" value="ECO:0007669"/>
    <property type="project" value="TreeGrafter"/>
</dbReference>
<proteinExistence type="predicted"/>
<reference evidence="12" key="2">
    <citation type="submission" date="2025-09" db="UniProtKB">
        <authorList>
            <consortium name="Ensembl"/>
        </authorList>
    </citation>
    <scope>IDENTIFICATION</scope>
</reference>
<dbReference type="GO" id="GO:0042130">
    <property type="term" value="P:negative regulation of T cell proliferation"/>
    <property type="evidence" value="ECO:0007669"/>
    <property type="project" value="TreeGrafter"/>
</dbReference>
<dbReference type="Ensembl" id="ENSCLMT00005051767.1">
    <property type="protein sequence ID" value="ENSCLMP00005050111.1"/>
    <property type="gene ID" value="ENSCLMG00005022767.1"/>
</dbReference>
<sequence>MGSSFYLTKRTLMLPRSECVELTLGITVSHLDSPGLTWTHLDSPVLVSDVIVTCLVSEECLLPCSFQPGSKETIEWFRQEVMVYKLDSSEEEEPFEHEHFAGRASVSRQWISRGNATLILRRSGLKDRGTYRCHVLTLQGEHNAKVIVKVAGELMEKKKPSWRPCWWRTSCEASFTERFHSNLRRAE</sequence>
<evidence type="ECO:0000256" key="9">
    <source>
        <dbReference type="ARBA" id="ARBA00023180"/>
    </source>
</evidence>
<dbReference type="Gene3D" id="2.60.40.10">
    <property type="entry name" value="Immunoglobulins"/>
    <property type="match status" value="1"/>
</dbReference>
<evidence type="ECO:0000259" key="11">
    <source>
        <dbReference type="PROSITE" id="PS50835"/>
    </source>
</evidence>
<keyword evidence="7" id="KW-1015">Disulfide bond</keyword>
<dbReference type="AlphaFoldDB" id="A0A8C3GC49"/>
<reference evidence="12" key="1">
    <citation type="submission" date="2025-08" db="UniProtKB">
        <authorList>
            <consortium name="Ensembl"/>
        </authorList>
    </citation>
    <scope>IDENTIFICATION</scope>
</reference>
<dbReference type="PROSITE" id="PS50835">
    <property type="entry name" value="IG_LIKE"/>
    <property type="match status" value="1"/>
</dbReference>
<dbReference type="Proteomes" id="UP000694565">
    <property type="component" value="Unplaced"/>
</dbReference>
<keyword evidence="8" id="KW-0675">Receptor</keyword>
<evidence type="ECO:0000256" key="6">
    <source>
        <dbReference type="ARBA" id="ARBA00023136"/>
    </source>
</evidence>
<dbReference type="InterPro" id="IPR036179">
    <property type="entry name" value="Ig-like_dom_sf"/>
</dbReference>
<dbReference type="Pfam" id="PF07686">
    <property type="entry name" value="V-set"/>
    <property type="match status" value="1"/>
</dbReference>
<dbReference type="PANTHER" id="PTHR25466:SF14">
    <property type="entry name" value="BUTYROPHILIN SUBFAMILY 2 MEMBER A2-LIKE-RELATED"/>
    <property type="match status" value="1"/>
</dbReference>
<comment type="subcellular location">
    <subcellularLocation>
        <location evidence="1">Cell membrane</location>
        <topology evidence="1">Single-pass type I membrane protein</topology>
    </subcellularLocation>
</comment>
<evidence type="ECO:0000256" key="8">
    <source>
        <dbReference type="ARBA" id="ARBA00023170"/>
    </source>
</evidence>
<evidence type="ECO:0000256" key="3">
    <source>
        <dbReference type="ARBA" id="ARBA00022692"/>
    </source>
</evidence>
<dbReference type="InterPro" id="IPR013783">
    <property type="entry name" value="Ig-like_fold"/>
</dbReference>
<keyword evidence="4" id="KW-0732">Signal</keyword>
<dbReference type="GO" id="GO:0031295">
    <property type="term" value="P:T cell costimulation"/>
    <property type="evidence" value="ECO:0007669"/>
    <property type="project" value="TreeGrafter"/>
</dbReference>
<dbReference type="GO" id="GO:0006955">
    <property type="term" value="P:immune response"/>
    <property type="evidence" value="ECO:0007669"/>
    <property type="project" value="TreeGrafter"/>
</dbReference>
<keyword evidence="5" id="KW-1133">Transmembrane helix</keyword>
<dbReference type="InterPro" id="IPR051713">
    <property type="entry name" value="T-cell_Activation_Regulation"/>
</dbReference>
<dbReference type="SMART" id="SM00406">
    <property type="entry name" value="IGv"/>
    <property type="match status" value="1"/>
</dbReference>
<keyword evidence="10" id="KW-0393">Immunoglobulin domain</keyword>